<evidence type="ECO:0000259" key="1">
    <source>
        <dbReference type="SMART" id="SM00930"/>
    </source>
</evidence>
<dbReference type="EMBL" id="VJXY01000050">
    <property type="protein sequence ID" value="MBD6619890.1"/>
    <property type="molecule type" value="Genomic_DNA"/>
</dbReference>
<comment type="caution">
    <text evidence="2">The sequence shown here is derived from an EMBL/GenBank/DDBJ whole genome shotgun (WGS) entry which is preliminary data.</text>
</comment>
<organism evidence="2 3">
    <name type="scientific">Komarekiella delphini-convector SJRDD-AB1</name>
    <dbReference type="NCBI Taxonomy" id="2593771"/>
    <lineage>
        <taxon>Bacteria</taxon>
        <taxon>Bacillati</taxon>
        <taxon>Cyanobacteriota</taxon>
        <taxon>Cyanophyceae</taxon>
        <taxon>Nostocales</taxon>
        <taxon>Nostocaceae</taxon>
        <taxon>Komarekiella</taxon>
        <taxon>Komarekiella delphini-convector</taxon>
    </lineage>
</organism>
<proteinExistence type="predicted"/>
<dbReference type="InterPro" id="IPR018449">
    <property type="entry name" value="NIL_domain"/>
</dbReference>
<evidence type="ECO:0000313" key="3">
    <source>
        <dbReference type="Proteomes" id="UP001165986"/>
    </source>
</evidence>
<dbReference type="Gene3D" id="3.30.70.260">
    <property type="match status" value="2"/>
</dbReference>
<keyword evidence="3" id="KW-1185">Reference proteome</keyword>
<reference evidence="2" key="1">
    <citation type="submission" date="2019-07" db="EMBL/GenBank/DDBJ databases">
        <title>Toxilogical consequences of a new and cryptic species of cyanobacteria (Komarekiella delphini-convector) recovered from the epidermis of a bottlenose dolphin and 1500 ft. in the air.</title>
        <authorList>
            <person name="Brown A.O."/>
            <person name="Dvorak P."/>
            <person name="Villanueva C.D."/>
            <person name="Foss A.J."/>
            <person name="Garvey A.D."/>
            <person name="Gibson Q.A."/>
            <person name="Johansen J.R."/>
            <person name="Casamatta D.A."/>
        </authorList>
    </citation>
    <scope>NUCLEOTIDE SEQUENCE</scope>
    <source>
        <strain evidence="2">SJRDD-AB1</strain>
    </source>
</reference>
<dbReference type="InterPro" id="IPR045865">
    <property type="entry name" value="ACT-like_dom_sf"/>
</dbReference>
<name>A0AA40VU70_9NOST</name>
<dbReference type="AlphaFoldDB" id="A0AA40VU70"/>
<feature type="domain" description="NIL" evidence="1">
    <location>
        <begin position="128"/>
        <end position="202"/>
    </location>
</feature>
<dbReference type="Proteomes" id="UP001165986">
    <property type="component" value="Unassembled WGS sequence"/>
</dbReference>
<dbReference type="Pfam" id="PF09383">
    <property type="entry name" value="NIL"/>
    <property type="match status" value="2"/>
</dbReference>
<dbReference type="SUPFAM" id="SSF55021">
    <property type="entry name" value="ACT-like"/>
    <property type="match status" value="2"/>
</dbReference>
<protein>
    <submittedName>
        <fullName evidence="2">NIL domain-containing protein</fullName>
    </submittedName>
</protein>
<feature type="domain" description="NIL" evidence="1">
    <location>
        <begin position="10"/>
        <end position="83"/>
    </location>
</feature>
<dbReference type="SMART" id="SM00930">
    <property type="entry name" value="NIL"/>
    <property type="match status" value="2"/>
</dbReference>
<sequence>MSPKKSPQPTPVDSRIRIPQHYQRQPVISRLVSRYGISVNITSAMLTPTENYGWFDLQFQGNPEHICSSLLYLQKLGVDLIQLSIAGSVQHDLSSQPFPSQKLNKQEFAPLATSSHTQAYQGYSGQSHRLRLQICILKDYYQTPVISDLVSRYGITVNIIAASLPANQQDDGWFDLDLWGRPQQLFSSFNHLEKLKLPLWLDASSMHGYVL</sequence>
<accession>A0AA40VU70</accession>
<gene>
    <name evidence="2" type="ORF">FNW02_29820</name>
</gene>
<evidence type="ECO:0000313" key="2">
    <source>
        <dbReference type="EMBL" id="MBD6619890.1"/>
    </source>
</evidence>